<dbReference type="Pfam" id="PF00697">
    <property type="entry name" value="PRAI"/>
    <property type="match status" value="1"/>
</dbReference>
<keyword evidence="12" id="KW-1185">Reference proteome</keyword>
<dbReference type="InterPro" id="IPR001240">
    <property type="entry name" value="PRAI_dom"/>
</dbReference>
<dbReference type="InterPro" id="IPR013785">
    <property type="entry name" value="Aldolase_TIM"/>
</dbReference>
<comment type="pathway">
    <text evidence="2 9">Amino-acid biosynthesis; L-tryptophan biosynthesis; L-tryptophan from chorismate: step 3/5.</text>
</comment>
<comment type="caution">
    <text evidence="11">The sequence shown here is derived from an EMBL/GenBank/DDBJ whole genome shotgun (WGS) entry which is preliminary data.</text>
</comment>
<keyword evidence="8 9" id="KW-0413">Isomerase</keyword>
<evidence type="ECO:0000256" key="9">
    <source>
        <dbReference type="HAMAP-Rule" id="MF_00135"/>
    </source>
</evidence>
<proteinExistence type="inferred from homology"/>
<evidence type="ECO:0000313" key="12">
    <source>
        <dbReference type="Proteomes" id="UP001501153"/>
    </source>
</evidence>
<gene>
    <name evidence="9" type="primary">trpF</name>
    <name evidence="11" type="ORF">GCM10023185_18300</name>
</gene>
<comment type="similarity">
    <text evidence="9">Belongs to the TrpF family.</text>
</comment>
<comment type="catalytic activity">
    <reaction evidence="1 9">
        <text>N-(5-phospho-beta-D-ribosyl)anthranilate = 1-(2-carboxyphenylamino)-1-deoxy-D-ribulose 5-phosphate</text>
        <dbReference type="Rhea" id="RHEA:21540"/>
        <dbReference type="ChEBI" id="CHEBI:18277"/>
        <dbReference type="ChEBI" id="CHEBI:58613"/>
        <dbReference type="EC" id="5.3.1.24"/>
    </reaction>
</comment>
<dbReference type="EC" id="5.3.1.24" evidence="3 9"/>
<evidence type="ECO:0000256" key="7">
    <source>
        <dbReference type="ARBA" id="ARBA00023141"/>
    </source>
</evidence>
<keyword evidence="5 9" id="KW-0028">Amino-acid biosynthesis</keyword>
<evidence type="ECO:0000313" key="11">
    <source>
        <dbReference type="EMBL" id="GAA4355456.1"/>
    </source>
</evidence>
<evidence type="ECO:0000259" key="10">
    <source>
        <dbReference type="Pfam" id="PF00697"/>
    </source>
</evidence>
<dbReference type="PANTHER" id="PTHR42894:SF1">
    <property type="entry name" value="N-(5'-PHOSPHORIBOSYL)ANTHRANILATE ISOMERASE"/>
    <property type="match status" value="1"/>
</dbReference>
<evidence type="ECO:0000256" key="2">
    <source>
        <dbReference type="ARBA" id="ARBA00004664"/>
    </source>
</evidence>
<keyword evidence="6 9" id="KW-0822">Tryptophan biosynthesis</keyword>
<evidence type="ECO:0000256" key="4">
    <source>
        <dbReference type="ARBA" id="ARBA00022272"/>
    </source>
</evidence>
<dbReference type="SUPFAM" id="SSF51366">
    <property type="entry name" value="Ribulose-phoshate binding barrel"/>
    <property type="match status" value="1"/>
</dbReference>
<dbReference type="InterPro" id="IPR011060">
    <property type="entry name" value="RibuloseP-bd_barrel"/>
</dbReference>
<protein>
    <recommendedName>
        <fullName evidence="4 9">N-(5'-phosphoribosyl)anthranilate isomerase</fullName>
        <shortName evidence="9">PRAI</shortName>
        <ecNumber evidence="3 9">5.3.1.24</ecNumber>
    </recommendedName>
</protein>
<dbReference type="Proteomes" id="UP001501153">
    <property type="component" value="Unassembled WGS sequence"/>
</dbReference>
<evidence type="ECO:0000256" key="1">
    <source>
        <dbReference type="ARBA" id="ARBA00001164"/>
    </source>
</evidence>
<dbReference type="EMBL" id="BAABGZ010000018">
    <property type="protein sequence ID" value="GAA4355456.1"/>
    <property type="molecule type" value="Genomic_DNA"/>
</dbReference>
<sequence>MPKSPFLLKVCGLCEEENLLAVAGLRPDFVGFIFHPASARYAGGRLRTTAVRALPANIRPVGVFVNESTASVLATAHSFGLHAVQLHGQETPAQCAELRAAGLLVIKAFSIGEELDQEKLRPYAGVCDYFLFDTQGRQPGGNGQVFDWELLRGYSLGVPYFLAGGLAPEHAEQLQRLRLPGLVGLDLNSRFETSPGLKSPELLQNFFAVLRPSL</sequence>
<dbReference type="HAMAP" id="MF_00135">
    <property type="entry name" value="PRAI"/>
    <property type="match status" value="1"/>
</dbReference>
<dbReference type="GO" id="GO:0016853">
    <property type="term" value="F:isomerase activity"/>
    <property type="evidence" value="ECO:0007669"/>
    <property type="project" value="UniProtKB-KW"/>
</dbReference>
<evidence type="ECO:0000256" key="6">
    <source>
        <dbReference type="ARBA" id="ARBA00022822"/>
    </source>
</evidence>
<dbReference type="PANTHER" id="PTHR42894">
    <property type="entry name" value="N-(5'-PHOSPHORIBOSYL)ANTHRANILATE ISOMERASE"/>
    <property type="match status" value="1"/>
</dbReference>
<evidence type="ECO:0000256" key="3">
    <source>
        <dbReference type="ARBA" id="ARBA00012572"/>
    </source>
</evidence>
<dbReference type="CDD" id="cd00405">
    <property type="entry name" value="PRAI"/>
    <property type="match status" value="1"/>
</dbReference>
<name>A0ABP8IC03_9BACT</name>
<accession>A0ABP8IC03</accession>
<dbReference type="Gene3D" id="3.20.20.70">
    <property type="entry name" value="Aldolase class I"/>
    <property type="match status" value="1"/>
</dbReference>
<dbReference type="InterPro" id="IPR044643">
    <property type="entry name" value="TrpF_fam"/>
</dbReference>
<reference evidence="12" key="1">
    <citation type="journal article" date="2019" name="Int. J. Syst. Evol. Microbiol.">
        <title>The Global Catalogue of Microorganisms (GCM) 10K type strain sequencing project: providing services to taxonomists for standard genome sequencing and annotation.</title>
        <authorList>
            <consortium name="The Broad Institute Genomics Platform"/>
            <consortium name="The Broad Institute Genome Sequencing Center for Infectious Disease"/>
            <person name="Wu L."/>
            <person name="Ma J."/>
        </authorList>
    </citation>
    <scope>NUCLEOTIDE SEQUENCE [LARGE SCALE GENOMIC DNA]</scope>
    <source>
        <strain evidence="12">JCM 17923</strain>
    </source>
</reference>
<feature type="domain" description="N-(5'phosphoribosyl) anthranilate isomerase (PRAI)" evidence="10">
    <location>
        <begin position="9"/>
        <end position="207"/>
    </location>
</feature>
<organism evidence="11 12">
    <name type="scientific">Hymenobacter saemangeumensis</name>
    <dbReference type="NCBI Taxonomy" id="1084522"/>
    <lineage>
        <taxon>Bacteria</taxon>
        <taxon>Pseudomonadati</taxon>
        <taxon>Bacteroidota</taxon>
        <taxon>Cytophagia</taxon>
        <taxon>Cytophagales</taxon>
        <taxon>Hymenobacteraceae</taxon>
        <taxon>Hymenobacter</taxon>
    </lineage>
</organism>
<evidence type="ECO:0000256" key="5">
    <source>
        <dbReference type="ARBA" id="ARBA00022605"/>
    </source>
</evidence>
<dbReference type="RefSeq" id="WP_345235730.1">
    <property type="nucleotide sequence ID" value="NZ_BAABGZ010000018.1"/>
</dbReference>
<keyword evidence="7 9" id="KW-0057">Aromatic amino acid biosynthesis</keyword>
<evidence type="ECO:0000256" key="8">
    <source>
        <dbReference type="ARBA" id="ARBA00023235"/>
    </source>
</evidence>